<reference evidence="6 7" key="1">
    <citation type="submission" date="2019-04" db="EMBL/GenBank/DDBJ databases">
        <title>Genome of a novel bacterium Candidatus Jettenia ecosi reconstructed from metagenome of an anammox bioreactor.</title>
        <authorList>
            <person name="Mardanov A.V."/>
            <person name="Beletsky A.V."/>
            <person name="Ravin N.V."/>
            <person name="Botchkova E.A."/>
            <person name="Litti Y.V."/>
            <person name="Nozhevnikova A.N."/>
        </authorList>
    </citation>
    <scope>NUCLEOTIDE SEQUENCE [LARGE SCALE GENOMIC DNA]</scope>
    <source>
        <strain evidence="6">J2</strain>
    </source>
</reference>
<comment type="function">
    <text evidence="4 5">This protein binds to 23S rRNA in the presence of protein L20.</text>
</comment>
<evidence type="ECO:0000256" key="5">
    <source>
        <dbReference type="RuleBase" id="RU000562"/>
    </source>
</evidence>
<dbReference type="GO" id="GO:0005737">
    <property type="term" value="C:cytoplasm"/>
    <property type="evidence" value="ECO:0007669"/>
    <property type="project" value="UniProtKB-ARBA"/>
</dbReference>
<keyword evidence="3 4" id="KW-0687">Ribonucleoprotein</keyword>
<keyword evidence="4 5" id="KW-0694">RNA-binding</keyword>
<comment type="subunit">
    <text evidence="4">Part of the 50S ribosomal subunit. Contacts protein L20.</text>
</comment>
<evidence type="ECO:0000256" key="2">
    <source>
        <dbReference type="ARBA" id="ARBA00022980"/>
    </source>
</evidence>
<dbReference type="GO" id="GO:0006412">
    <property type="term" value="P:translation"/>
    <property type="evidence" value="ECO:0007669"/>
    <property type="project" value="UniProtKB-UniRule"/>
</dbReference>
<dbReference type="SUPFAM" id="SSF141091">
    <property type="entry name" value="L21p-like"/>
    <property type="match status" value="1"/>
</dbReference>
<dbReference type="InterPro" id="IPR028909">
    <property type="entry name" value="bL21-like"/>
</dbReference>
<name>A0A533QG25_9BACT</name>
<gene>
    <name evidence="4" type="primary">rplU</name>
    <name evidence="6" type="ORF">JETT_2147</name>
</gene>
<organism evidence="6 7">
    <name type="scientific">Candidatus Jettenia ecosi</name>
    <dbReference type="NCBI Taxonomy" id="2494326"/>
    <lineage>
        <taxon>Bacteria</taxon>
        <taxon>Pseudomonadati</taxon>
        <taxon>Planctomycetota</taxon>
        <taxon>Candidatus Brocadiia</taxon>
        <taxon>Candidatus Brocadiales</taxon>
        <taxon>Candidatus Brocadiaceae</taxon>
        <taxon>Candidatus Jettenia</taxon>
    </lineage>
</organism>
<dbReference type="InterPro" id="IPR036164">
    <property type="entry name" value="bL21-like_sf"/>
</dbReference>
<protein>
    <recommendedName>
        <fullName evidence="4">Large ribosomal subunit protein bL21</fullName>
    </recommendedName>
</protein>
<dbReference type="GO" id="GO:1990904">
    <property type="term" value="C:ribonucleoprotein complex"/>
    <property type="evidence" value="ECO:0007669"/>
    <property type="project" value="UniProtKB-KW"/>
</dbReference>
<evidence type="ECO:0000256" key="4">
    <source>
        <dbReference type="HAMAP-Rule" id="MF_01363"/>
    </source>
</evidence>
<comment type="similarity">
    <text evidence="1 4 5">Belongs to the bacterial ribosomal protein bL21 family.</text>
</comment>
<dbReference type="EMBL" id="SULG01000042">
    <property type="protein sequence ID" value="TLD41601.1"/>
    <property type="molecule type" value="Genomic_DNA"/>
</dbReference>
<dbReference type="PANTHER" id="PTHR21349:SF0">
    <property type="entry name" value="LARGE RIBOSOMAL SUBUNIT PROTEIN BL21M"/>
    <property type="match status" value="1"/>
</dbReference>
<dbReference type="AlphaFoldDB" id="A0A533QG25"/>
<accession>A0A533QG25</accession>
<dbReference type="GO" id="GO:0019843">
    <property type="term" value="F:rRNA binding"/>
    <property type="evidence" value="ECO:0007669"/>
    <property type="project" value="UniProtKB-UniRule"/>
</dbReference>
<evidence type="ECO:0000256" key="3">
    <source>
        <dbReference type="ARBA" id="ARBA00023274"/>
    </source>
</evidence>
<dbReference type="HAMAP" id="MF_01363">
    <property type="entry name" value="Ribosomal_bL21"/>
    <property type="match status" value="1"/>
</dbReference>
<dbReference type="NCBIfam" id="TIGR00061">
    <property type="entry name" value="L21"/>
    <property type="match status" value="1"/>
</dbReference>
<comment type="caution">
    <text evidence="6">The sequence shown here is derived from an EMBL/GenBank/DDBJ whole genome shotgun (WGS) entry which is preliminary data.</text>
</comment>
<sequence>MYAIIKDRGKQYKVRAGERHLIDLKANAQIGETVEFHDILVYSDEEGNAAFRAADNKNAKVIAEIEGMKKTAKSMTIKFRRRKESMTRKGHREKYTQIKIKEILLG</sequence>
<evidence type="ECO:0000256" key="1">
    <source>
        <dbReference type="ARBA" id="ARBA00008563"/>
    </source>
</evidence>
<dbReference type="PANTHER" id="PTHR21349">
    <property type="entry name" value="50S RIBOSOMAL PROTEIN L21"/>
    <property type="match status" value="1"/>
</dbReference>
<dbReference type="Pfam" id="PF00829">
    <property type="entry name" value="Ribosomal_L21p"/>
    <property type="match status" value="1"/>
</dbReference>
<dbReference type="GO" id="GO:0005840">
    <property type="term" value="C:ribosome"/>
    <property type="evidence" value="ECO:0007669"/>
    <property type="project" value="UniProtKB-KW"/>
</dbReference>
<keyword evidence="2 4" id="KW-0689">Ribosomal protein</keyword>
<proteinExistence type="inferred from homology"/>
<evidence type="ECO:0000313" key="6">
    <source>
        <dbReference type="EMBL" id="TLD41601.1"/>
    </source>
</evidence>
<dbReference type="GO" id="GO:0003735">
    <property type="term" value="F:structural constituent of ribosome"/>
    <property type="evidence" value="ECO:0007669"/>
    <property type="project" value="InterPro"/>
</dbReference>
<dbReference type="InterPro" id="IPR001787">
    <property type="entry name" value="Ribosomal_bL21"/>
</dbReference>
<keyword evidence="4 5" id="KW-0699">rRNA-binding</keyword>
<evidence type="ECO:0000313" key="7">
    <source>
        <dbReference type="Proteomes" id="UP000319783"/>
    </source>
</evidence>
<dbReference type="Proteomes" id="UP000319783">
    <property type="component" value="Unassembled WGS sequence"/>
</dbReference>